<dbReference type="GO" id="GO:0004830">
    <property type="term" value="F:tryptophan-tRNA ligase activity"/>
    <property type="evidence" value="ECO:0007669"/>
    <property type="project" value="UniProtKB-EC"/>
</dbReference>
<dbReference type="FunFam" id="1.10.240.10:FF:000002">
    <property type="entry name" value="Tryptophan--tRNA ligase"/>
    <property type="match status" value="1"/>
</dbReference>
<dbReference type="GO" id="GO:0005524">
    <property type="term" value="F:ATP binding"/>
    <property type="evidence" value="ECO:0007669"/>
    <property type="project" value="UniProtKB-KW"/>
</dbReference>
<dbReference type="PROSITE" id="PS00178">
    <property type="entry name" value="AA_TRNA_LIGASE_I"/>
    <property type="match status" value="1"/>
</dbReference>
<evidence type="ECO:0000256" key="7">
    <source>
        <dbReference type="ARBA" id="ARBA00022917"/>
    </source>
</evidence>
<evidence type="ECO:0000313" key="11">
    <source>
        <dbReference type="EMBL" id="KAA0186440.1"/>
    </source>
</evidence>
<dbReference type="GO" id="GO:0070183">
    <property type="term" value="P:mitochondrial tryptophanyl-tRNA aminoacylation"/>
    <property type="evidence" value="ECO:0007669"/>
    <property type="project" value="TreeGrafter"/>
</dbReference>
<dbReference type="Gene3D" id="1.10.240.10">
    <property type="entry name" value="Tyrosyl-Transfer RNA Synthetase"/>
    <property type="match status" value="1"/>
</dbReference>
<keyword evidence="12" id="KW-1185">Reference proteome</keyword>
<evidence type="ECO:0000256" key="9">
    <source>
        <dbReference type="ARBA" id="ARBA00030268"/>
    </source>
</evidence>
<dbReference type="EMBL" id="LUCM01009745">
    <property type="protein sequence ID" value="KAA0186440.1"/>
    <property type="molecule type" value="Genomic_DNA"/>
</dbReference>
<dbReference type="AlphaFoldDB" id="A0A8E0VHQ0"/>
<keyword evidence="7 10" id="KW-0648">Protein biosynthesis</keyword>
<dbReference type="NCBIfam" id="TIGR00233">
    <property type="entry name" value="trpS"/>
    <property type="match status" value="1"/>
</dbReference>
<evidence type="ECO:0000256" key="6">
    <source>
        <dbReference type="ARBA" id="ARBA00022840"/>
    </source>
</evidence>
<dbReference type="PRINTS" id="PR01039">
    <property type="entry name" value="TRNASYNTHTRP"/>
</dbReference>
<evidence type="ECO:0000256" key="5">
    <source>
        <dbReference type="ARBA" id="ARBA00022741"/>
    </source>
</evidence>
<keyword evidence="6 10" id="KW-0067">ATP-binding</keyword>
<dbReference type="Gene3D" id="3.40.50.620">
    <property type="entry name" value="HUPs"/>
    <property type="match status" value="1"/>
</dbReference>
<evidence type="ECO:0000256" key="2">
    <source>
        <dbReference type="ARBA" id="ARBA00005594"/>
    </source>
</evidence>
<dbReference type="PANTHER" id="PTHR43766:SF1">
    <property type="entry name" value="TRYPTOPHAN--TRNA LIGASE, MITOCHONDRIAL"/>
    <property type="match status" value="1"/>
</dbReference>
<comment type="subcellular location">
    <subcellularLocation>
        <location evidence="1">Mitochondrion</location>
    </subcellularLocation>
</comment>
<dbReference type="PANTHER" id="PTHR43766">
    <property type="entry name" value="TRYPTOPHAN--TRNA LIGASE, MITOCHONDRIAL"/>
    <property type="match status" value="1"/>
</dbReference>
<dbReference type="Proteomes" id="UP000728185">
    <property type="component" value="Unassembled WGS sequence"/>
</dbReference>
<dbReference type="InterPro" id="IPR002305">
    <property type="entry name" value="aa-tRNA-synth_Ic"/>
</dbReference>
<evidence type="ECO:0000256" key="4">
    <source>
        <dbReference type="ARBA" id="ARBA00022598"/>
    </source>
</evidence>
<evidence type="ECO:0000256" key="3">
    <source>
        <dbReference type="ARBA" id="ARBA00013161"/>
    </source>
</evidence>
<comment type="caution">
    <text evidence="11">The sequence shown here is derived from an EMBL/GenBank/DDBJ whole genome shotgun (WGS) entry which is preliminary data.</text>
</comment>
<reference evidence="11" key="1">
    <citation type="submission" date="2019-05" db="EMBL/GenBank/DDBJ databases">
        <title>Annotation for the trematode Fasciolopsis buski.</title>
        <authorList>
            <person name="Choi Y.-J."/>
        </authorList>
    </citation>
    <scope>NUCLEOTIDE SEQUENCE</scope>
    <source>
        <strain evidence="11">HT</strain>
        <tissue evidence="11">Whole worm</tissue>
    </source>
</reference>
<keyword evidence="5 10" id="KW-0547">Nucleotide-binding</keyword>
<dbReference type="EC" id="6.1.1.2" evidence="3"/>
<name>A0A8E0VHQ0_9TREM</name>
<keyword evidence="4 10" id="KW-0436">Ligase</keyword>
<comment type="similarity">
    <text evidence="2 10">Belongs to the class-I aminoacyl-tRNA synthetase family.</text>
</comment>
<gene>
    <name evidence="11" type="ORF">FBUS_10259</name>
</gene>
<accession>A0A8E0VHQ0</accession>
<sequence>MPLLLGRCFRCSRRISPVIRCGFSAKKVNKILTGLQPTGVPHLGNYLGVIRPLCRIQSSPDVSSVLITIADLHALTSTGGMNLSYGILELSAALIACFQQEKGDTLKKNEPVIFLQSAVRGHTELAWILASCCSLPVSDAFCSIIFSLCQRLAHLPQWRDKSHSSSLKTYLKGTSADISDPSDPFERASVGLFMYPVLQASDILLYNADLVPVGADQATHIELARDLVRVATNRWPTLKPFLNMPESITLGVPKIHSLREPTKKMSKSDSSPGSAILLTDSPDTIRTKIRRSQTDSLPGVTYDSANRPGVSNLIRTLAAIEDRELEDVISRASQWTKETLKSCLTDALVKELGPISQRIAELKESAEGRLQIEARLQKGAAEAQKIADERLELIYSLIGCTLPQSRFRLETKKELEVTFTKN</sequence>
<dbReference type="GO" id="GO:0005759">
    <property type="term" value="C:mitochondrial matrix"/>
    <property type="evidence" value="ECO:0007669"/>
    <property type="project" value="TreeGrafter"/>
</dbReference>
<evidence type="ECO:0000256" key="1">
    <source>
        <dbReference type="ARBA" id="ARBA00004173"/>
    </source>
</evidence>
<proteinExistence type="inferred from homology"/>
<dbReference type="InterPro" id="IPR001412">
    <property type="entry name" value="aa-tRNA-synth_I_CS"/>
</dbReference>
<evidence type="ECO:0000256" key="8">
    <source>
        <dbReference type="ARBA" id="ARBA00023146"/>
    </source>
</evidence>
<dbReference type="SUPFAM" id="SSF52374">
    <property type="entry name" value="Nucleotidylyl transferase"/>
    <property type="match status" value="1"/>
</dbReference>
<protein>
    <recommendedName>
        <fullName evidence="3">tryptophan--tRNA ligase</fullName>
        <ecNumber evidence="3">6.1.1.2</ecNumber>
    </recommendedName>
    <alternativeName>
        <fullName evidence="9">Tryptophanyl-tRNA synthetase</fullName>
    </alternativeName>
</protein>
<organism evidence="11 12">
    <name type="scientific">Fasciolopsis buskii</name>
    <dbReference type="NCBI Taxonomy" id="27845"/>
    <lineage>
        <taxon>Eukaryota</taxon>
        <taxon>Metazoa</taxon>
        <taxon>Spiralia</taxon>
        <taxon>Lophotrochozoa</taxon>
        <taxon>Platyhelminthes</taxon>
        <taxon>Trematoda</taxon>
        <taxon>Digenea</taxon>
        <taxon>Plagiorchiida</taxon>
        <taxon>Echinostomata</taxon>
        <taxon>Echinostomatoidea</taxon>
        <taxon>Fasciolidae</taxon>
        <taxon>Fasciolopsis</taxon>
    </lineage>
</organism>
<dbReference type="InterPro" id="IPR002306">
    <property type="entry name" value="Trp-tRNA-ligase"/>
</dbReference>
<dbReference type="InterPro" id="IPR050203">
    <property type="entry name" value="Trp-tRNA_synthetase"/>
</dbReference>
<dbReference type="OrthoDB" id="15808at2759"/>
<evidence type="ECO:0000313" key="12">
    <source>
        <dbReference type="Proteomes" id="UP000728185"/>
    </source>
</evidence>
<dbReference type="InterPro" id="IPR014729">
    <property type="entry name" value="Rossmann-like_a/b/a_fold"/>
</dbReference>
<dbReference type="Pfam" id="PF00579">
    <property type="entry name" value="tRNA-synt_1b"/>
    <property type="match status" value="2"/>
</dbReference>
<evidence type="ECO:0000256" key="10">
    <source>
        <dbReference type="RuleBase" id="RU363036"/>
    </source>
</evidence>
<keyword evidence="8 10" id="KW-0030">Aminoacyl-tRNA synthetase</keyword>